<keyword evidence="1" id="KW-1133">Transmembrane helix</keyword>
<keyword evidence="1" id="KW-0472">Membrane</keyword>
<keyword evidence="1" id="KW-0812">Transmembrane</keyword>
<sequence>MDYLKEGKKMQKYDWLVLFPGLLLLDVEIIKHLPWGADLKVDGKKMVDNDGMPHKYFTWVAYIAVMLEDLPQVVLQVAFVVVIEEDDGWAITAAMASLTLSMADVLVKLVFPPFIKRLTKHSRSCLRRVNAMDRTGLCGQLCPQHSMAERGETSEDVEHPENQ</sequence>
<evidence type="ECO:0000313" key="2">
    <source>
        <dbReference type="EMBL" id="CAD7698163.1"/>
    </source>
</evidence>
<reference evidence="2" key="1">
    <citation type="submission" date="2020-12" db="EMBL/GenBank/DDBJ databases">
        <authorList>
            <person name="Iha C."/>
        </authorList>
    </citation>
    <scope>NUCLEOTIDE SEQUENCE</scope>
</reference>
<feature type="transmembrane region" description="Helical" evidence="1">
    <location>
        <begin position="15"/>
        <end position="35"/>
    </location>
</feature>
<proteinExistence type="predicted"/>
<accession>A0A8S1IVM4</accession>
<dbReference type="Proteomes" id="UP000708148">
    <property type="component" value="Unassembled WGS sequence"/>
</dbReference>
<dbReference type="AlphaFoldDB" id="A0A8S1IVM4"/>
<feature type="transmembrane region" description="Helical" evidence="1">
    <location>
        <begin position="56"/>
        <end position="83"/>
    </location>
</feature>
<dbReference type="EMBL" id="CAJHUC010000774">
    <property type="protein sequence ID" value="CAD7698163.1"/>
    <property type="molecule type" value="Genomic_DNA"/>
</dbReference>
<evidence type="ECO:0000256" key="1">
    <source>
        <dbReference type="SAM" id="Phobius"/>
    </source>
</evidence>
<evidence type="ECO:0000313" key="3">
    <source>
        <dbReference type="Proteomes" id="UP000708148"/>
    </source>
</evidence>
<protein>
    <submittedName>
        <fullName evidence="2">Uncharacterized protein</fullName>
    </submittedName>
</protein>
<gene>
    <name evidence="2" type="ORF">OSTQU699_LOCUS3524</name>
</gene>
<name>A0A8S1IVM4_9CHLO</name>
<feature type="transmembrane region" description="Helical" evidence="1">
    <location>
        <begin position="89"/>
        <end position="111"/>
    </location>
</feature>
<organism evidence="2 3">
    <name type="scientific">Ostreobium quekettii</name>
    <dbReference type="NCBI Taxonomy" id="121088"/>
    <lineage>
        <taxon>Eukaryota</taxon>
        <taxon>Viridiplantae</taxon>
        <taxon>Chlorophyta</taxon>
        <taxon>core chlorophytes</taxon>
        <taxon>Ulvophyceae</taxon>
        <taxon>TCBD clade</taxon>
        <taxon>Bryopsidales</taxon>
        <taxon>Ostreobineae</taxon>
        <taxon>Ostreobiaceae</taxon>
        <taxon>Ostreobium</taxon>
    </lineage>
</organism>
<comment type="caution">
    <text evidence="2">The sequence shown here is derived from an EMBL/GenBank/DDBJ whole genome shotgun (WGS) entry which is preliminary data.</text>
</comment>
<keyword evidence="3" id="KW-1185">Reference proteome</keyword>